<dbReference type="EMBL" id="WUMV01000001">
    <property type="protein sequence ID" value="MXN63854.1"/>
    <property type="molecule type" value="Genomic_DNA"/>
</dbReference>
<reference evidence="2 3" key="1">
    <citation type="submission" date="2019-12" db="EMBL/GenBank/DDBJ databases">
        <authorList>
            <person name="Li M."/>
        </authorList>
    </citation>
    <scope>NUCLEOTIDE SEQUENCE [LARGE SCALE GENOMIC DNA]</scope>
    <source>
        <strain evidence="2 3">GBMRC 2046</strain>
    </source>
</reference>
<accession>A0A7X3S6D2</accession>
<feature type="domain" description="Transposase DDE" evidence="1">
    <location>
        <begin position="34"/>
        <end position="75"/>
    </location>
</feature>
<gene>
    <name evidence="2" type="ORF">GR183_02965</name>
</gene>
<name>A0A7X3S6D2_9HYPH</name>
<dbReference type="InterPro" id="IPR025668">
    <property type="entry name" value="Tnp_DDE_dom"/>
</dbReference>
<dbReference type="Pfam" id="PF13586">
    <property type="entry name" value="DDE_Tnp_1_2"/>
    <property type="match status" value="1"/>
</dbReference>
<keyword evidence="3" id="KW-1185">Reference proteome</keyword>
<evidence type="ECO:0000313" key="2">
    <source>
        <dbReference type="EMBL" id="MXN63854.1"/>
    </source>
</evidence>
<protein>
    <submittedName>
        <fullName evidence="2">Transposase</fullName>
    </submittedName>
</protein>
<proteinExistence type="predicted"/>
<organism evidence="2 3">
    <name type="scientific">Stappia sediminis</name>
    <dbReference type="NCBI Taxonomy" id="2692190"/>
    <lineage>
        <taxon>Bacteria</taxon>
        <taxon>Pseudomonadati</taxon>
        <taxon>Pseudomonadota</taxon>
        <taxon>Alphaproteobacteria</taxon>
        <taxon>Hyphomicrobiales</taxon>
        <taxon>Stappiaceae</taxon>
        <taxon>Stappia</taxon>
    </lineage>
</organism>
<evidence type="ECO:0000259" key="1">
    <source>
        <dbReference type="Pfam" id="PF13586"/>
    </source>
</evidence>
<sequence length="76" mass="8552">MITTPFTAISRDAAQIQCSQQSQSASSAPGRKTKYALRNHIERCFNRLKHSRRIATRYDKTAKSFLGFLCLTATSI</sequence>
<dbReference type="AlphaFoldDB" id="A0A7X3S6D2"/>
<comment type="caution">
    <text evidence="2">The sequence shown here is derived from an EMBL/GenBank/DDBJ whole genome shotgun (WGS) entry which is preliminary data.</text>
</comment>
<dbReference type="Proteomes" id="UP000433101">
    <property type="component" value="Unassembled WGS sequence"/>
</dbReference>
<evidence type="ECO:0000313" key="3">
    <source>
        <dbReference type="Proteomes" id="UP000433101"/>
    </source>
</evidence>